<reference evidence="2" key="1">
    <citation type="submission" date="2022-11" db="UniProtKB">
        <authorList>
            <consortium name="WormBaseParasite"/>
        </authorList>
    </citation>
    <scope>IDENTIFICATION</scope>
</reference>
<evidence type="ECO:0000313" key="1">
    <source>
        <dbReference type="Proteomes" id="UP000887569"/>
    </source>
</evidence>
<organism evidence="1 2">
    <name type="scientific">Parascaris univalens</name>
    <name type="common">Nematode worm</name>
    <dbReference type="NCBI Taxonomy" id="6257"/>
    <lineage>
        <taxon>Eukaryota</taxon>
        <taxon>Metazoa</taxon>
        <taxon>Ecdysozoa</taxon>
        <taxon>Nematoda</taxon>
        <taxon>Chromadorea</taxon>
        <taxon>Rhabditida</taxon>
        <taxon>Spirurina</taxon>
        <taxon>Ascaridomorpha</taxon>
        <taxon>Ascaridoidea</taxon>
        <taxon>Ascarididae</taxon>
        <taxon>Parascaris</taxon>
    </lineage>
</organism>
<dbReference type="Proteomes" id="UP000887569">
    <property type="component" value="Unplaced"/>
</dbReference>
<sequence>MCPGNFYRRARQIYLAKTHSKPDCFSRKYSYVTRAGPMRATFTLQDSHTSVVYDYSSEQPQITLRFRKISKKRLISIQMMRQHQLRRRMTGWRTSPIDQARTPSRYIGVQVVNVIQAHVP</sequence>
<dbReference type="AlphaFoldDB" id="A0A914ZWA1"/>
<evidence type="ECO:0000313" key="2">
    <source>
        <dbReference type="WBParaSite" id="PgB40X_g004_t04"/>
    </source>
</evidence>
<name>A0A914ZWA1_PARUN</name>
<protein>
    <submittedName>
        <fullName evidence="2">Uncharacterized protein</fullName>
    </submittedName>
</protein>
<keyword evidence="1" id="KW-1185">Reference proteome</keyword>
<accession>A0A914ZWA1</accession>
<proteinExistence type="predicted"/>
<dbReference type="WBParaSite" id="PgB40X_g004_t04">
    <property type="protein sequence ID" value="PgB40X_g004_t04"/>
    <property type="gene ID" value="PgB40X_g004"/>
</dbReference>